<dbReference type="Pfam" id="PF04488">
    <property type="entry name" value="Gly_transf_sug"/>
    <property type="match status" value="1"/>
</dbReference>
<dbReference type="AlphaFoldDB" id="A0A1M4YUF6"/>
<dbReference type="GO" id="GO:0016020">
    <property type="term" value="C:membrane"/>
    <property type="evidence" value="ECO:0007669"/>
    <property type="project" value="GOC"/>
</dbReference>
<protein>
    <submittedName>
        <fullName evidence="2">Glycosyltransferase sugar-binding region containing DXD motif-containing protein</fullName>
    </submittedName>
</protein>
<dbReference type="STRING" id="871325.SAMN05444349_11144"/>
<dbReference type="OrthoDB" id="9802987at2"/>
<organism evidence="2 3">
    <name type="scientific">Bacteroides faecichinchillae</name>
    <dbReference type="NCBI Taxonomy" id="871325"/>
    <lineage>
        <taxon>Bacteria</taxon>
        <taxon>Pseudomonadati</taxon>
        <taxon>Bacteroidota</taxon>
        <taxon>Bacteroidia</taxon>
        <taxon>Bacteroidales</taxon>
        <taxon>Bacteroidaceae</taxon>
        <taxon>Bacteroides</taxon>
    </lineage>
</organism>
<evidence type="ECO:0000313" key="3">
    <source>
        <dbReference type="Proteomes" id="UP000184436"/>
    </source>
</evidence>
<dbReference type="GO" id="GO:0000030">
    <property type="term" value="F:mannosyltransferase activity"/>
    <property type="evidence" value="ECO:0007669"/>
    <property type="project" value="TreeGrafter"/>
</dbReference>
<dbReference type="InterPro" id="IPR051706">
    <property type="entry name" value="Glycosyltransferase_domain"/>
</dbReference>
<name>A0A1M4YUF6_9BACE</name>
<reference evidence="2 3" key="1">
    <citation type="submission" date="2016-11" db="EMBL/GenBank/DDBJ databases">
        <authorList>
            <person name="Jaros S."/>
            <person name="Januszkiewicz K."/>
            <person name="Wedrychowicz H."/>
        </authorList>
    </citation>
    <scope>NUCLEOTIDE SEQUENCE [LARGE SCALE GENOMIC DNA]</scope>
    <source>
        <strain evidence="2 3">DSM 26883</strain>
    </source>
</reference>
<dbReference type="PANTHER" id="PTHR32385">
    <property type="entry name" value="MANNOSYL PHOSPHORYLINOSITOL CERAMIDE SYNTHASE"/>
    <property type="match status" value="1"/>
</dbReference>
<dbReference type="InterPro" id="IPR007577">
    <property type="entry name" value="GlycoTrfase_DXD_sugar-bd_CS"/>
</dbReference>
<dbReference type="PANTHER" id="PTHR32385:SF15">
    <property type="entry name" value="INOSITOL PHOSPHOCERAMIDE MANNOSYLTRANSFERASE 1"/>
    <property type="match status" value="1"/>
</dbReference>
<dbReference type="Gene3D" id="3.90.550.20">
    <property type="match status" value="1"/>
</dbReference>
<evidence type="ECO:0000313" key="2">
    <source>
        <dbReference type="EMBL" id="SHF09391.1"/>
    </source>
</evidence>
<gene>
    <name evidence="2" type="ORF">SAMN05444349_11144</name>
</gene>
<dbReference type="SUPFAM" id="SSF53448">
    <property type="entry name" value="Nucleotide-diphospho-sugar transferases"/>
    <property type="match status" value="1"/>
</dbReference>
<keyword evidence="1 2" id="KW-0808">Transferase</keyword>
<keyword evidence="3" id="KW-1185">Reference proteome</keyword>
<proteinExistence type="predicted"/>
<dbReference type="Proteomes" id="UP000184436">
    <property type="component" value="Unassembled WGS sequence"/>
</dbReference>
<dbReference type="RefSeq" id="WP_004295188.1">
    <property type="nucleotide sequence ID" value="NZ_FQVD01000011.1"/>
</dbReference>
<dbReference type="InterPro" id="IPR029044">
    <property type="entry name" value="Nucleotide-diphossugar_trans"/>
</dbReference>
<accession>A0A1M4YUF6</accession>
<dbReference type="GO" id="GO:0051999">
    <property type="term" value="P:mannosyl-inositol phosphorylceramide biosynthetic process"/>
    <property type="evidence" value="ECO:0007669"/>
    <property type="project" value="TreeGrafter"/>
</dbReference>
<evidence type="ECO:0000256" key="1">
    <source>
        <dbReference type="ARBA" id="ARBA00022679"/>
    </source>
</evidence>
<dbReference type="EMBL" id="FQVD01000011">
    <property type="protein sequence ID" value="SHF09391.1"/>
    <property type="molecule type" value="Genomic_DNA"/>
</dbReference>
<sequence>MIPKKIHYCWLSKNAMPDKFLHCTESWRKYLPDYEFIEWNLERFPLQKSIWVRQAFEQKKYAFATDYIRLYALVTEGGIYLDCDVELVKPFDDLLYLPYFVCKENSPQGIEAAIMGAEKGTPWIMKCLSYYDNRNFIGDNGTEQTAVLPSILTKVIDRFYTLQFIHEVSEFVNSQEYVCVLPPDYFSPKNYITKKISITQNTYCIHHFAGTWQSIWKKMLLWLWLPLSAKYPFLKSLLKK</sequence>